<reference evidence="2" key="1">
    <citation type="submission" date="2016-11" db="UniProtKB">
        <authorList>
            <consortium name="WormBaseParasite"/>
        </authorList>
    </citation>
    <scope>IDENTIFICATION</scope>
</reference>
<organism evidence="1 2">
    <name type="scientific">Steinernema glaseri</name>
    <dbReference type="NCBI Taxonomy" id="37863"/>
    <lineage>
        <taxon>Eukaryota</taxon>
        <taxon>Metazoa</taxon>
        <taxon>Ecdysozoa</taxon>
        <taxon>Nematoda</taxon>
        <taxon>Chromadorea</taxon>
        <taxon>Rhabditida</taxon>
        <taxon>Tylenchina</taxon>
        <taxon>Panagrolaimomorpha</taxon>
        <taxon>Strongyloidoidea</taxon>
        <taxon>Steinernematidae</taxon>
        <taxon>Steinernema</taxon>
    </lineage>
</organism>
<name>A0A1I7Y5Z9_9BILA</name>
<dbReference type="Proteomes" id="UP000095287">
    <property type="component" value="Unplaced"/>
</dbReference>
<dbReference type="AlphaFoldDB" id="A0A1I7Y5Z9"/>
<sequence>MSFTFKYGQLFISNSHNGKRFLRPSSALDNMDNNNREDGTHCYLWLARRFLKTSSAQTERLLTGKEHRRSLRDVYDPRVFSTLLLAATLLFDL</sequence>
<evidence type="ECO:0000313" key="2">
    <source>
        <dbReference type="WBParaSite" id="L893_g13083.t1"/>
    </source>
</evidence>
<proteinExistence type="predicted"/>
<dbReference type="WBParaSite" id="L893_g13083.t1">
    <property type="protein sequence ID" value="L893_g13083.t1"/>
    <property type="gene ID" value="L893_g13083"/>
</dbReference>
<keyword evidence="1" id="KW-1185">Reference proteome</keyword>
<evidence type="ECO:0000313" key="1">
    <source>
        <dbReference type="Proteomes" id="UP000095287"/>
    </source>
</evidence>
<accession>A0A1I7Y5Z9</accession>
<protein>
    <submittedName>
        <fullName evidence="2">Uncharacterized protein</fullName>
    </submittedName>
</protein>